<name>A0ABQ5Q4S4_9BACT</name>
<accession>A0ABQ5Q4S4</accession>
<dbReference type="Proteomes" id="UP001165089">
    <property type="component" value="Unassembled WGS sequence"/>
</dbReference>
<keyword evidence="3" id="KW-1185">Reference proteome</keyword>
<feature type="transmembrane region" description="Helical" evidence="1">
    <location>
        <begin position="99"/>
        <end position="120"/>
    </location>
</feature>
<evidence type="ECO:0000256" key="1">
    <source>
        <dbReference type="SAM" id="Phobius"/>
    </source>
</evidence>
<dbReference type="RefSeq" id="WP_285723519.1">
    <property type="nucleotide sequence ID" value="NZ_BSDD01000002.1"/>
</dbReference>
<reference evidence="2 3" key="1">
    <citation type="journal article" date="2023" name="Antonie Van Leeuwenhoek">
        <title>Mesoterricola silvestris gen. nov., sp. nov., Mesoterricola sediminis sp. nov., Geothrix oryzae sp. nov., Geothrix edaphica sp. nov., Geothrix rubra sp. nov., and Geothrix limicola sp. nov., six novel members of Acidobacteriota isolated from soils.</title>
        <authorList>
            <person name="Itoh H."/>
            <person name="Sugisawa Y."/>
            <person name="Mise K."/>
            <person name="Xu Z."/>
            <person name="Kuniyasu M."/>
            <person name="Ushijima N."/>
            <person name="Kawano K."/>
            <person name="Kobayashi E."/>
            <person name="Shiratori Y."/>
            <person name="Masuda Y."/>
            <person name="Senoo K."/>
        </authorList>
    </citation>
    <scope>NUCLEOTIDE SEQUENCE [LARGE SCALE GENOMIC DNA]</scope>
    <source>
        <strain evidence="2 3">Red803</strain>
    </source>
</reference>
<sequence>MASLAHLWLPIILSAVIVFLASSVIHMVLKWHHTDYRQLPDEEALRAALHKAPAAPGQYVIPYCGDMKAMGTPEMQKKYADGPVAMLVLKAPGAPGMGAALGGWFAFNLVVSFFVAYVAGHTLAQGVHYLQVFRVVGSVGFLAYAAGSVPASIWMGKPWGVTFKDMLDGLIYALLMAGTFGWLWPR</sequence>
<keyword evidence="1" id="KW-0472">Membrane</keyword>
<gene>
    <name evidence="2" type="ORF">GETHPA_10320</name>
</gene>
<feature type="transmembrane region" description="Helical" evidence="1">
    <location>
        <begin position="166"/>
        <end position="184"/>
    </location>
</feature>
<protein>
    <submittedName>
        <fullName evidence="2">Uncharacterized protein</fullName>
    </submittedName>
</protein>
<organism evidence="2 3">
    <name type="scientific">Geothrix rubra</name>
    <dbReference type="NCBI Taxonomy" id="2927977"/>
    <lineage>
        <taxon>Bacteria</taxon>
        <taxon>Pseudomonadati</taxon>
        <taxon>Acidobacteriota</taxon>
        <taxon>Holophagae</taxon>
        <taxon>Holophagales</taxon>
        <taxon>Holophagaceae</taxon>
        <taxon>Geothrix</taxon>
    </lineage>
</organism>
<evidence type="ECO:0000313" key="3">
    <source>
        <dbReference type="Proteomes" id="UP001165089"/>
    </source>
</evidence>
<evidence type="ECO:0000313" key="2">
    <source>
        <dbReference type="EMBL" id="GLH69499.1"/>
    </source>
</evidence>
<proteinExistence type="predicted"/>
<dbReference type="EMBL" id="BSDD01000002">
    <property type="protein sequence ID" value="GLH69499.1"/>
    <property type="molecule type" value="Genomic_DNA"/>
</dbReference>
<feature type="transmembrane region" description="Helical" evidence="1">
    <location>
        <begin position="132"/>
        <end position="154"/>
    </location>
</feature>
<feature type="transmembrane region" description="Helical" evidence="1">
    <location>
        <begin position="6"/>
        <end position="29"/>
    </location>
</feature>
<keyword evidence="1" id="KW-0812">Transmembrane</keyword>
<comment type="caution">
    <text evidence="2">The sequence shown here is derived from an EMBL/GenBank/DDBJ whole genome shotgun (WGS) entry which is preliminary data.</text>
</comment>
<keyword evidence="1" id="KW-1133">Transmembrane helix</keyword>